<feature type="transmembrane region" description="Helical" evidence="7">
    <location>
        <begin position="298"/>
        <end position="322"/>
    </location>
</feature>
<keyword evidence="3" id="KW-1003">Cell membrane</keyword>
<organism evidence="9 10">
    <name type="scientific">Corynebacterium argentoratense DSM 44202</name>
    <dbReference type="NCBI Taxonomy" id="1348662"/>
    <lineage>
        <taxon>Bacteria</taxon>
        <taxon>Bacillati</taxon>
        <taxon>Actinomycetota</taxon>
        <taxon>Actinomycetes</taxon>
        <taxon>Mycobacteriales</taxon>
        <taxon>Corynebacteriaceae</taxon>
        <taxon>Corynebacterium</taxon>
    </lineage>
</organism>
<feature type="transmembrane region" description="Helical" evidence="7">
    <location>
        <begin position="97"/>
        <end position="117"/>
    </location>
</feature>
<dbReference type="RefSeq" id="WP_021012015.1">
    <property type="nucleotide sequence ID" value="NC_022198.1"/>
</dbReference>
<feature type="transmembrane region" description="Helical" evidence="7">
    <location>
        <begin position="12"/>
        <end position="30"/>
    </location>
</feature>
<gene>
    <name evidence="9" type="ORF">CARG_07520</name>
</gene>
<feature type="transmembrane region" description="Helical" evidence="7">
    <location>
        <begin position="74"/>
        <end position="91"/>
    </location>
</feature>
<keyword evidence="10" id="KW-1185">Reference proteome</keyword>
<feature type="transmembrane region" description="Helical" evidence="7">
    <location>
        <begin position="334"/>
        <end position="357"/>
    </location>
</feature>
<evidence type="ECO:0000259" key="8">
    <source>
        <dbReference type="PROSITE" id="PS50850"/>
    </source>
</evidence>
<reference evidence="9 10" key="1">
    <citation type="journal article" date="2013" name="Genome Announc.">
        <title>Whole-Genome Sequence of the Clinical Strain Corynebacterium argentoratense DSM 44202, Isolated from a Human Throat Specimen.</title>
        <authorList>
            <person name="Bomholt C."/>
            <person name="Glaub A."/>
            <person name="Gravermann K."/>
            <person name="Albersmeier A."/>
            <person name="Brinkrolf K."/>
            <person name="Ruckert C."/>
            <person name="Tauch A."/>
        </authorList>
    </citation>
    <scope>NUCLEOTIDE SEQUENCE [LARGE SCALE GENOMIC DNA]</scope>
    <source>
        <strain evidence="9">DSM 44202</strain>
    </source>
</reference>
<feature type="transmembrane region" description="Helical" evidence="7">
    <location>
        <begin position="363"/>
        <end position="381"/>
    </location>
</feature>
<name>U3GWA6_9CORY</name>
<dbReference type="Proteomes" id="UP000016943">
    <property type="component" value="Chromosome"/>
</dbReference>
<dbReference type="PATRIC" id="fig|1348662.3.peg.1488"/>
<evidence type="ECO:0000256" key="6">
    <source>
        <dbReference type="ARBA" id="ARBA00023136"/>
    </source>
</evidence>
<dbReference type="eggNOG" id="COG2223">
    <property type="taxonomic scope" value="Bacteria"/>
</dbReference>
<dbReference type="GO" id="GO:0022857">
    <property type="term" value="F:transmembrane transporter activity"/>
    <property type="evidence" value="ECO:0007669"/>
    <property type="project" value="InterPro"/>
</dbReference>
<evidence type="ECO:0000256" key="3">
    <source>
        <dbReference type="ARBA" id="ARBA00022475"/>
    </source>
</evidence>
<dbReference type="Pfam" id="PF07690">
    <property type="entry name" value="MFS_1"/>
    <property type="match status" value="2"/>
</dbReference>
<evidence type="ECO:0000256" key="1">
    <source>
        <dbReference type="ARBA" id="ARBA00004651"/>
    </source>
</evidence>
<proteinExistence type="predicted"/>
<keyword evidence="5 7" id="KW-1133">Transmembrane helix</keyword>
<dbReference type="GeneID" id="78250256"/>
<dbReference type="EMBL" id="CP006365">
    <property type="protein sequence ID" value="AGU15624.1"/>
    <property type="molecule type" value="Genomic_DNA"/>
</dbReference>
<dbReference type="Gene3D" id="1.20.1250.20">
    <property type="entry name" value="MFS general substrate transporter like domains"/>
    <property type="match status" value="1"/>
</dbReference>
<sequence>MRSLPAATQLLLVTQMLFNVGFYLVVPFLANYMTESLAATGAIVGIVLGLRTFSQQGLFFIGGGLTDRFGVKPVLLTGIAIRVIGFIAAGLSHNIEMLTLSVVLIGFAAALFSPAAESAFAEIGRCIEEHGGMTRSELFALDAFFSRIGALTGPLLGAVVINQGFNIACFIAAGIFAFLFFSHLLVIPSVRTQRQQTLGFGTVLRNRTFLWFALAYSTGLVAYNQQYLALPAELHRATGSADALGWMFVYSSILVLALQIPIARLGRRLGHRTAITTGFALQALGFATLAAWHTGSYLPALTMLTLLHTGQMLAIPLARDIVGKLAGEQQLGAYYGFLNSFGGGAVLIGSAVVGYLLDYPAAYLPWLFLAATLGCSAIALAKITANNQP</sequence>
<protein>
    <recommendedName>
        <fullName evidence="8">Major facilitator superfamily (MFS) profile domain-containing protein</fullName>
    </recommendedName>
</protein>
<dbReference type="OrthoDB" id="3285778at2"/>
<keyword evidence="2" id="KW-0813">Transport</keyword>
<dbReference type="InterPro" id="IPR050171">
    <property type="entry name" value="MFS_Transporters"/>
</dbReference>
<feature type="transmembrane region" description="Helical" evidence="7">
    <location>
        <begin position="165"/>
        <end position="187"/>
    </location>
</feature>
<keyword evidence="4 7" id="KW-0812">Transmembrane</keyword>
<accession>U3GWA6</accession>
<dbReference type="HOGENOM" id="CLU_001265_60_2_11"/>
<dbReference type="SUPFAM" id="SSF103473">
    <property type="entry name" value="MFS general substrate transporter"/>
    <property type="match status" value="1"/>
</dbReference>
<evidence type="ECO:0000256" key="7">
    <source>
        <dbReference type="SAM" id="Phobius"/>
    </source>
</evidence>
<evidence type="ECO:0000256" key="5">
    <source>
        <dbReference type="ARBA" id="ARBA00022989"/>
    </source>
</evidence>
<dbReference type="InterPro" id="IPR036259">
    <property type="entry name" value="MFS_trans_sf"/>
</dbReference>
<dbReference type="InterPro" id="IPR020846">
    <property type="entry name" value="MFS_dom"/>
</dbReference>
<evidence type="ECO:0000256" key="2">
    <source>
        <dbReference type="ARBA" id="ARBA00022448"/>
    </source>
</evidence>
<dbReference type="GO" id="GO:0005886">
    <property type="term" value="C:plasma membrane"/>
    <property type="evidence" value="ECO:0007669"/>
    <property type="project" value="UniProtKB-SubCell"/>
</dbReference>
<keyword evidence="6 7" id="KW-0472">Membrane</keyword>
<evidence type="ECO:0000256" key="4">
    <source>
        <dbReference type="ARBA" id="ARBA00022692"/>
    </source>
</evidence>
<feature type="transmembrane region" description="Helical" evidence="7">
    <location>
        <begin position="243"/>
        <end position="262"/>
    </location>
</feature>
<evidence type="ECO:0000313" key="10">
    <source>
        <dbReference type="Proteomes" id="UP000016943"/>
    </source>
</evidence>
<dbReference type="PROSITE" id="PS50850">
    <property type="entry name" value="MFS"/>
    <property type="match status" value="1"/>
</dbReference>
<dbReference type="PANTHER" id="PTHR23517">
    <property type="entry name" value="RESISTANCE PROTEIN MDTM, PUTATIVE-RELATED-RELATED"/>
    <property type="match status" value="1"/>
</dbReference>
<dbReference type="KEGG" id="caz:CARG_07520"/>
<feature type="transmembrane region" description="Helical" evidence="7">
    <location>
        <begin position="274"/>
        <end position="292"/>
    </location>
</feature>
<dbReference type="STRING" id="1348662.CARG_07520"/>
<feature type="transmembrane region" description="Helical" evidence="7">
    <location>
        <begin position="208"/>
        <end position="223"/>
    </location>
</feature>
<dbReference type="InterPro" id="IPR011701">
    <property type="entry name" value="MFS"/>
</dbReference>
<feature type="domain" description="Major facilitator superfamily (MFS) profile" evidence="8">
    <location>
        <begin position="7"/>
        <end position="388"/>
    </location>
</feature>
<comment type="subcellular location">
    <subcellularLocation>
        <location evidence="1">Cell membrane</location>
        <topology evidence="1">Multi-pass membrane protein</topology>
    </subcellularLocation>
</comment>
<dbReference type="PANTHER" id="PTHR23517:SF2">
    <property type="entry name" value="MULTIDRUG RESISTANCE PROTEIN MDTH"/>
    <property type="match status" value="1"/>
</dbReference>
<feature type="transmembrane region" description="Helical" evidence="7">
    <location>
        <begin position="36"/>
        <end position="53"/>
    </location>
</feature>
<evidence type="ECO:0000313" key="9">
    <source>
        <dbReference type="EMBL" id="AGU15624.1"/>
    </source>
</evidence>
<dbReference type="AlphaFoldDB" id="U3GWA6"/>